<dbReference type="AlphaFoldDB" id="A0AA35WZE9"/>
<feature type="compositionally biased region" description="Polar residues" evidence="1">
    <location>
        <begin position="23"/>
        <end position="34"/>
    </location>
</feature>
<name>A0AA35WZE9_GEOBA</name>
<feature type="compositionally biased region" description="Low complexity" evidence="1">
    <location>
        <begin position="118"/>
        <end position="156"/>
    </location>
</feature>
<evidence type="ECO:0000313" key="3">
    <source>
        <dbReference type="Proteomes" id="UP001174909"/>
    </source>
</evidence>
<feature type="region of interest" description="Disordered" evidence="1">
    <location>
        <begin position="1"/>
        <end position="51"/>
    </location>
</feature>
<evidence type="ECO:0000256" key="1">
    <source>
        <dbReference type="SAM" id="MobiDB-lite"/>
    </source>
</evidence>
<gene>
    <name evidence="2" type="ORF">GBAR_LOCUS21473</name>
</gene>
<sequence length="243" mass="26156">MDQQKRRKREQEKQKRERLVQSKADSFPSQSYSPSVPPHFPTLKRTDGQSDELTRLTKNILEPYDACHEAIFKSVGHNQQHQLLGTFEATPSTPLHVSGNPFDKQFGRSAGLFPPHPTTTAASSLPTKSSLTSTSAAATSSSSSSLAFSLSGSSTQSRDHHNRHSVAEAPGKSDDKLGKQSRGSGAHPRSDRSSHGSKMSRQSSDSKYKKTSSKPQGDGQPSSEGAGLRPSNVLQCGEGRAGE</sequence>
<proteinExistence type="predicted"/>
<accession>A0AA35WZE9</accession>
<dbReference type="EMBL" id="CASHTH010002997">
    <property type="protein sequence ID" value="CAI8038514.1"/>
    <property type="molecule type" value="Genomic_DNA"/>
</dbReference>
<evidence type="ECO:0000313" key="2">
    <source>
        <dbReference type="EMBL" id="CAI8038514.1"/>
    </source>
</evidence>
<organism evidence="2 3">
    <name type="scientific">Geodia barretti</name>
    <name type="common">Barrett's horny sponge</name>
    <dbReference type="NCBI Taxonomy" id="519541"/>
    <lineage>
        <taxon>Eukaryota</taxon>
        <taxon>Metazoa</taxon>
        <taxon>Porifera</taxon>
        <taxon>Demospongiae</taxon>
        <taxon>Heteroscleromorpha</taxon>
        <taxon>Tetractinellida</taxon>
        <taxon>Astrophorina</taxon>
        <taxon>Geodiidae</taxon>
        <taxon>Geodia</taxon>
    </lineage>
</organism>
<protein>
    <submittedName>
        <fullName evidence="2">Uncharacterized protein</fullName>
    </submittedName>
</protein>
<dbReference type="Proteomes" id="UP001174909">
    <property type="component" value="Unassembled WGS sequence"/>
</dbReference>
<comment type="caution">
    <text evidence="2">The sequence shown here is derived from an EMBL/GenBank/DDBJ whole genome shotgun (WGS) entry which is preliminary data.</text>
</comment>
<feature type="compositionally biased region" description="Basic and acidic residues" evidence="1">
    <location>
        <begin position="9"/>
        <end position="20"/>
    </location>
</feature>
<keyword evidence="3" id="KW-1185">Reference proteome</keyword>
<reference evidence="2" key="1">
    <citation type="submission" date="2023-03" db="EMBL/GenBank/DDBJ databases">
        <authorList>
            <person name="Steffen K."/>
            <person name="Cardenas P."/>
        </authorList>
    </citation>
    <scope>NUCLEOTIDE SEQUENCE</scope>
</reference>
<feature type="region of interest" description="Disordered" evidence="1">
    <location>
        <begin position="95"/>
        <end position="243"/>
    </location>
</feature>